<feature type="compositionally biased region" description="Polar residues" evidence="1">
    <location>
        <begin position="513"/>
        <end position="522"/>
    </location>
</feature>
<feature type="compositionally biased region" description="Polar residues" evidence="1">
    <location>
        <begin position="946"/>
        <end position="955"/>
    </location>
</feature>
<feature type="compositionally biased region" description="Basic and acidic residues" evidence="1">
    <location>
        <begin position="922"/>
        <end position="935"/>
    </location>
</feature>
<feature type="region of interest" description="Disordered" evidence="1">
    <location>
        <begin position="488"/>
        <end position="524"/>
    </location>
</feature>
<dbReference type="EMBL" id="BLXT01000273">
    <property type="protein sequence ID" value="GFN75518.1"/>
    <property type="molecule type" value="Genomic_DNA"/>
</dbReference>
<evidence type="ECO:0000256" key="2">
    <source>
        <dbReference type="SAM" id="Phobius"/>
    </source>
</evidence>
<feature type="compositionally biased region" description="Polar residues" evidence="1">
    <location>
        <begin position="699"/>
        <end position="710"/>
    </location>
</feature>
<feature type="compositionally biased region" description="Polar residues" evidence="1">
    <location>
        <begin position="580"/>
        <end position="594"/>
    </location>
</feature>
<feature type="compositionally biased region" description="Basic residues" evidence="1">
    <location>
        <begin position="1043"/>
        <end position="1052"/>
    </location>
</feature>
<feature type="region of interest" description="Disordered" evidence="1">
    <location>
        <begin position="852"/>
        <end position="879"/>
    </location>
</feature>
<feature type="region of interest" description="Disordered" evidence="1">
    <location>
        <begin position="910"/>
        <end position="1249"/>
    </location>
</feature>
<feature type="region of interest" description="Disordered" evidence="1">
    <location>
        <begin position="1773"/>
        <end position="1800"/>
    </location>
</feature>
<name>A0AAV3Y0K7_9GAST</name>
<protein>
    <submittedName>
        <fullName evidence="3">Mlck protein</fullName>
    </submittedName>
</protein>
<feature type="compositionally biased region" description="Basic and acidic residues" evidence="1">
    <location>
        <begin position="1423"/>
        <end position="1442"/>
    </location>
</feature>
<dbReference type="Proteomes" id="UP000735302">
    <property type="component" value="Unassembled WGS sequence"/>
</dbReference>
<feature type="transmembrane region" description="Helical" evidence="2">
    <location>
        <begin position="28"/>
        <end position="59"/>
    </location>
</feature>
<feature type="region of interest" description="Disordered" evidence="1">
    <location>
        <begin position="260"/>
        <end position="424"/>
    </location>
</feature>
<reference evidence="3 4" key="1">
    <citation type="journal article" date="2021" name="Elife">
        <title>Chloroplast acquisition without the gene transfer in kleptoplastic sea slugs, Plakobranchus ocellatus.</title>
        <authorList>
            <person name="Maeda T."/>
            <person name="Takahashi S."/>
            <person name="Yoshida T."/>
            <person name="Shimamura S."/>
            <person name="Takaki Y."/>
            <person name="Nagai Y."/>
            <person name="Toyoda A."/>
            <person name="Suzuki Y."/>
            <person name="Arimoto A."/>
            <person name="Ishii H."/>
            <person name="Satoh N."/>
            <person name="Nishiyama T."/>
            <person name="Hasebe M."/>
            <person name="Maruyama T."/>
            <person name="Minagawa J."/>
            <person name="Obokata J."/>
            <person name="Shigenobu S."/>
        </authorList>
    </citation>
    <scope>NUCLEOTIDE SEQUENCE [LARGE SCALE GENOMIC DNA]</scope>
</reference>
<feature type="compositionally biased region" description="Basic residues" evidence="1">
    <location>
        <begin position="398"/>
        <end position="411"/>
    </location>
</feature>
<feature type="compositionally biased region" description="Low complexity" evidence="1">
    <location>
        <begin position="336"/>
        <end position="364"/>
    </location>
</feature>
<feature type="compositionally biased region" description="Basic residues" evidence="1">
    <location>
        <begin position="1177"/>
        <end position="1189"/>
    </location>
</feature>
<feature type="compositionally biased region" description="Polar residues" evidence="1">
    <location>
        <begin position="1215"/>
        <end position="1225"/>
    </location>
</feature>
<feature type="compositionally biased region" description="Basic and acidic residues" evidence="1">
    <location>
        <begin position="1364"/>
        <end position="1376"/>
    </location>
</feature>
<organism evidence="3 4">
    <name type="scientific">Plakobranchus ocellatus</name>
    <dbReference type="NCBI Taxonomy" id="259542"/>
    <lineage>
        <taxon>Eukaryota</taxon>
        <taxon>Metazoa</taxon>
        <taxon>Spiralia</taxon>
        <taxon>Lophotrochozoa</taxon>
        <taxon>Mollusca</taxon>
        <taxon>Gastropoda</taxon>
        <taxon>Heterobranchia</taxon>
        <taxon>Euthyneura</taxon>
        <taxon>Panpulmonata</taxon>
        <taxon>Sacoglossa</taxon>
        <taxon>Placobranchoidea</taxon>
        <taxon>Plakobranchidae</taxon>
        <taxon>Plakobranchus</taxon>
    </lineage>
</organism>
<feature type="compositionally biased region" description="Basic and acidic residues" evidence="1">
    <location>
        <begin position="1193"/>
        <end position="1207"/>
    </location>
</feature>
<comment type="caution">
    <text evidence="3">The sequence shown here is derived from an EMBL/GenBank/DDBJ whole genome shotgun (WGS) entry which is preliminary data.</text>
</comment>
<keyword evidence="2" id="KW-0812">Transmembrane</keyword>
<feature type="compositionally biased region" description="Polar residues" evidence="1">
    <location>
        <begin position="1389"/>
        <end position="1398"/>
    </location>
</feature>
<feature type="region of interest" description="Disordered" evidence="1">
    <location>
        <begin position="563"/>
        <end position="601"/>
    </location>
</feature>
<feature type="compositionally biased region" description="Polar residues" evidence="1">
    <location>
        <begin position="864"/>
        <end position="877"/>
    </location>
</feature>
<evidence type="ECO:0000256" key="1">
    <source>
        <dbReference type="SAM" id="MobiDB-lite"/>
    </source>
</evidence>
<keyword evidence="4" id="KW-1185">Reference proteome</keyword>
<proteinExistence type="predicted"/>
<feature type="compositionally biased region" description="Basic residues" evidence="1">
    <location>
        <begin position="93"/>
        <end position="102"/>
    </location>
</feature>
<feature type="compositionally biased region" description="Basic residues" evidence="1">
    <location>
        <begin position="373"/>
        <end position="385"/>
    </location>
</feature>
<accession>A0AAV3Y0K7</accession>
<feature type="region of interest" description="Disordered" evidence="1">
    <location>
        <begin position="688"/>
        <end position="722"/>
    </location>
</feature>
<gene>
    <name evidence="3" type="ORF">PoB_000202400</name>
</gene>
<feature type="region of interest" description="Disordered" evidence="1">
    <location>
        <begin position="72"/>
        <end position="109"/>
    </location>
</feature>
<feature type="region of interest" description="Disordered" evidence="1">
    <location>
        <begin position="1423"/>
        <end position="1448"/>
    </location>
</feature>
<feature type="compositionally biased region" description="Basic and acidic residues" evidence="1">
    <location>
        <begin position="852"/>
        <end position="863"/>
    </location>
</feature>
<feature type="compositionally biased region" description="Basic residues" evidence="1">
    <location>
        <begin position="493"/>
        <end position="506"/>
    </location>
</feature>
<feature type="compositionally biased region" description="Polar residues" evidence="1">
    <location>
        <begin position="1352"/>
        <end position="1363"/>
    </location>
</feature>
<keyword evidence="2" id="KW-0472">Membrane</keyword>
<sequence length="1800" mass="200116">MGQMNYEGDQDMPLEDWREAEKSEKRSLLTVGIFSVYYAVAAVVVVLWLLNALLCVGLWRIPKLHNTMKIKPSLGEKGKHPAQAKVVSTSHCPRSKRHRRLRSHQEPKKTDSTIATVTVYIGRGGGAGGGPAEGVKVIQNTAEIAVTGADIVSESLESEETHSKPTRVSDLESRSTVLSISHSGSSCKVKERCSCEKYRHANASPLAVYDLGDRSSLPTEVENFLSCQGGHFCFHDHERCRIVENKLYIYARTGQSYGNGEKRRYLPGKIPKLRHSSKHHRRLKRVTFSPVSKSRQSSKERESQPEAVSIGTHVSPPDDVAQLVPPPPHGYHVRVDPSSPDSSSEVLAADDSTWTQTDQDSETTNNHFGSPHLCHKQPHKRHRLLKKESDRTGFCSTPRRHNGSLRRKTKNRGLDSGRALSNKNTKPRYNNKICEFNSCGAFGDSLFGIDHGLLKEQSTSQTKIDNVGRNSDSNNGLSLKSSKLLREAMRPGVSRHTKSNKICSRHASRDSRNANNNKTNGYNLPVLLKRRARRIVSRSKQNMSANRVSNLTALSHLNTNMNACSDTEEVPKGVPEGEQGENSAQASNPSSGDQFYTPALGSPEHRLSINREEKLSPHSAANLSSEQCDAVELTFPGSQSSALESPTCLVEDIKNKTEGLESEQECWEAKKHNIVVACSEAIQSRLERQDLEEEESRDVTTSDSASMKQSSEGRKRRKTKTRESVYLKFKTSLSKKMTTTTTLKQVKQPLHGSATKSLVVESDHQNALYLSSQSSEQSMPISQPRHTRIIKCGDMEMPLRKRKLSSDTEVELMHSNDLNKKKATIAKAEKDSAARDYQISKKENTYLEYSNKEEYSAEVDRQDVTSVSQRSPQQYPSIGNGEIIGEWDKLSEKASAITVINVNEISLASDRKDQLSSSPNPDQRDSESKVNDENYQKPSIGRSLKRQSGSATVQTPKGKERFKRRSKSQTPRNGNSKRESEPEKEVTTEPVDAAEPPAKKNVHQERNSETSLSQESKKVVHTSSSSKATGKCKRSHSSPPECRKKKSLRKKKGDTPSVEPSDGCSSRSHKGRRATLDKRKKQAASALQKGRPRNTGSTTSSSSEKKKRSQTTASSISIDSLEERHQAVEQSTPKQEKTPSNRETVIPTALVSDAETSQTNETCEAVSGSDLLSLKQMSRKVKSRKRKSQKSGCQKEEAKHMEKKEVSEDPELQPVPQNSECTENEGTPEMLAVPTKSDPVSSKPEEKVVPKVAQAKIPLRSRAGEKDLQKAELGWNNSLFYGGKDKTKVIREKIKVPTRRHKLKYVLVKAKDKTVEKDLKQEQAQPLTERANPPEAATDQEAIGEGQKDSSQRSQIKTVQFSESIDKIENVKKAENVEEVESLEDHAQVNHTGDNASDGSLGDLFLTDNFDLVKDLVVETGEGKQLEPELEPEREKQSSDLPRRHKRPVWLKKKSAVKSSEEPVGEAAIVATKTNLSPKRLDKKKDSFEMLKSKKCNIQVTYPLQNAGSSPLGESTNLKTKVKYNSLLSDIFLSLPLKKTAKRVIAQTGTPVDIKEVTEGSSVDAGDYGKPLRYSPTLKRTQAIVPVGSQGLGAKRKRVSSEQRGVFKIRSSKELLAESGSCRSLLSRDSEAEGRMVSPKMSVSTDLDEATVVKQRPIKSTSNSRSLRKTARKKVRHEFYLHSDNCTAFEKQAAPDLAMIRRGQDGGVMAWHHLMRRDSSQYQDALSLGDHPRPHLSYIQMARDMVDTGVLSLGLAWVVQELTNRLCFLNPRRRQRDPTHQPSAEHSLETAALEQTLRAS</sequence>
<keyword evidence="2" id="KW-1133">Transmembrane helix</keyword>
<feature type="compositionally biased region" description="Basic residues" evidence="1">
    <location>
        <begin position="1067"/>
        <end position="1082"/>
    </location>
</feature>
<feature type="compositionally biased region" description="Basic residues" evidence="1">
    <location>
        <begin position="271"/>
        <end position="285"/>
    </location>
</feature>
<evidence type="ECO:0000313" key="4">
    <source>
        <dbReference type="Proteomes" id="UP000735302"/>
    </source>
</evidence>
<feature type="compositionally biased region" description="Basic and acidic residues" evidence="1">
    <location>
        <begin position="976"/>
        <end position="987"/>
    </location>
</feature>
<feature type="region of interest" description="Disordered" evidence="1">
    <location>
        <begin position="1315"/>
        <end position="1398"/>
    </location>
</feature>
<evidence type="ECO:0000313" key="3">
    <source>
        <dbReference type="EMBL" id="GFN75518.1"/>
    </source>
</evidence>